<dbReference type="Gene3D" id="2.60.200.20">
    <property type="match status" value="1"/>
</dbReference>
<dbReference type="Pfam" id="PF00437">
    <property type="entry name" value="T2SSE"/>
    <property type="match status" value="1"/>
</dbReference>
<dbReference type="SUPFAM" id="SSF52540">
    <property type="entry name" value="P-loop containing nucleoside triphosphate hydrolases"/>
    <property type="match status" value="1"/>
</dbReference>
<dbReference type="InterPro" id="IPR003439">
    <property type="entry name" value="ABC_transporter-like_ATP-bd"/>
</dbReference>
<dbReference type="GO" id="GO:0005524">
    <property type="term" value="F:ATP binding"/>
    <property type="evidence" value="ECO:0007669"/>
    <property type="project" value="InterPro"/>
</dbReference>
<comment type="similarity">
    <text evidence="1">Belongs to the GSP E family.</text>
</comment>
<gene>
    <name evidence="5" type="ORF">TTHT_0760</name>
</gene>
<evidence type="ECO:0000313" key="5">
    <source>
        <dbReference type="EMBL" id="BBB32328.1"/>
    </source>
</evidence>
<dbReference type="CDD" id="cd01130">
    <property type="entry name" value="VirB11-like_ATPase"/>
    <property type="match status" value="1"/>
</dbReference>
<dbReference type="GO" id="GO:0016887">
    <property type="term" value="F:ATP hydrolysis activity"/>
    <property type="evidence" value="ECO:0007669"/>
    <property type="project" value="InterPro"/>
</dbReference>
<dbReference type="Gene3D" id="3.30.450.380">
    <property type="match status" value="1"/>
</dbReference>
<organism evidence="5 6">
    <name type="scientific">Thermotomaculum hydrothermale</name>
    <dbReference type="NCBI Taxonomy" id="981385"/>
    <lineage>
        <taxon>Bacteria</taxon>
        <taxon>Pseudomonadati</taxon>
        <taxon>Acidobacteriota</taxon>
        <taxon>Holophagae</taxon>
        <taxon>Thermotomaculales</taxon>
        <taxon>Thermotomaculaceae</taxon>
        <taxon>Thermotomaculum</taxon>
    </lineage>
</organism>
<dbReference type="EMBL" id="AP017470">
    <property type="protein sequence ID" value="BBB32328.1"/>
    <property type="molecule type" value="Genomic_DNA"/>
</dbReference>
<reference evidence="5 6" key="1">
    <citation type="journal article" date="2012" name="Extremophiles">
        <title>Thermotomaculum hydrothermale gen. nov., sp. nov., a novel heterotrophic thermophile within the phylum Acidobacteria from a deep-sea hydrothermal vent chimney in the Southern Okinawa Trough.</title>
        <authorList>
            <person name="Izumi H."/>
            <person name="Nunoura T."/>
            <person name="Miyazaki M."/>
            <person name="Mino S."/>
            <person name="Toki T."/>
            <person name="Takai K."/>
            <person name="Sako Y."/>
            <person name="Sawabe T."/>
            <person name="Nakagawa S."/>
        </authorList>
    </citation>
    <scope>NUCLEOTIDE SEQUENCE [LARGE SCALE GENOMIC DNA]</scope>
    <source>
        <strain evidence="5 6">AC55</strain>
    </source>
</reference>
<evidence type="ECO:0000256" key="1">
    <source>
        <dbReference type="ARBA" id="ARBA00006611"/>
    </source>
</evidence>
<dbReference type="PROSITE" id="PS50893">
    <property type="entry name" value="ABC_TRANSPORTER_2"/>
    <property type="match status" value="1"/>
</dbReference>
<dbReference type="CDD" id="cd00060">
    <property type="entry name" value="FHA"/>
    <property type="match status" value="1"/>
</dbReference>
<dbReference type="Pfam" id="PF00498">
    <property type="entry name" value="FHA"/>
    <property type="match status" value="1"/>
</dbReference>
<dbReference type="RefSeq" id="WP_201328674.1">
    <property type="nucleotide sequence ID" value="NZ_AP017470.1"/>
</dbReference>
<dbReference type="InterPro" id="IPR050921">
    <property type="entry name" value="T4SS_GSP_E_ATPase"/>
</dbReference>
<dbReference type="InterPro" id="IPR008984">
    <property type="entry name" value="SMAD_FHA_dom_sf"/>
</dbReference>
<accession>A0A7R6PEQ7</accession>
<feature type="domain" description="FHA" evidence="3">
    <location>
        <begin position="22"/>
        <end position="70"/>
    </location>
</feature>
<feature type="domain" description="ABC transporter" evidence="4">
    <location>
        <begin position="309"/>
        <end position="550"/>
    </location>
</feature>
<name>A0A7R6PEQ7_9BACT</name>
<evidence type="ECO:0000259" key="3">
    <source>
        <dbReference type="PROSITE" id="PS50006"/>
    </source>
</evidence>
<dbReference type="PANTHER" id="PTHR30486">
    <property type="entry name" value="TWITCHING MOTILITY PROTEIN PILT"/>
    <property type="match status" value="1"/>
</dbReference>
<dbReference type="InterPro" id="IPR027417">
    <property type="entry name" value="P-loop_NTPase"/>
</dbReference>
<feature type="compositionally biased region" description="Basic and acidic residues" evidence="2">
    <location>
        <begin position="107"/>
        <end position="119"/>
    </location>
</feature>
<evidence type="ECO:0000313" key="6">
    <source>
        <dbReference type="Proteomes" id="UP000595564"/>
    </source>
</evidence>
<dbReference type="PROSITE" id="PS50006">
    <property type="entry name" value="FHA_DOMAIN"/>
    <property type="match status" value="1"/>
</dbReference>
<evidence type="ECO:0000259" key="4">
    <source>
        <dbReference type="PROSITE" id="PS50893"/>
    </source>
</evidence>
<evidence type="ECO:0000256" key="2">
    <source>
        <dbReference type="SAM" id="MobiDB-lite"/>
    </source>
</evidence>
<dbReference type="Proteomes" id="UP000595564">
    <property type="component" value="Chromosome"/>
</dbReference>
<feature type="region of interest" description="Disordered" evidence="2">
    <location>
        <begin position="100"/>
        <end position="130"/>
    </location>
</feature>
<dbReference type="SMART" id="SM00240">
    <property type="entry name" value="FHA"/>
    <property type="match status" value="1"/>
</dbReference>
<protein>
    <submittedName>
        <fullName evidence="5">Pilus assembly protein CpaF</fullName>
    </submittedName>
</protein>
<dbReference type="AlphaFoldDB" id="A0A7R6PEQ7"/>
<dbReference type="Gene3D" id="3.40.50.300">
    <property type="entry name" value="P-loop containing nucleotide triphosphate hydrolases"/>
    <property type="match status" value="1"/>
</dbReference>
<dbReference type="SUPFAM" id="SSF49879">
    <property type="entry name" value="SMAD/FHA domain"/>
    <property type="match status" value="1"/>
</dbReference>
<dbReference type="KEGG" id="thyd:TTHT_0760"/>
<dbReference type="InterPro" id="IPR000253">
    <property type="entry name" value="FHA_dom"/>
</dbReference>
<dbReference type="PANTHER" id="PTHR30486:SF15">
    <property type="entry name" value="TYPE II_IV SECRETION SYSTEM ATPASE"/>
    <property type="match status" value="1"/>
</dbReference>
<proteinExistence type="inferred from homology"/>
<dbReference type="InterPro" id="IPR001482">
    <property type="entry name" value="T2SS/T4SS_dom"/>
</dbReference>
<sequence>MKLTVVFKDGSKKEFENLPEKFIIGREPPAHVVLPSPVVSRKHCTVEIENGKVFVTDTSSNGIFIGQNRLERGKKIELPLNNPVIIGEFGLIFTTDEEKGGTQQKLSEPEIKKQRVEVKSHHKKEPKAGKKLTPEQLDALSGIRDKIHKRLLELLDLRWVDFTSKPDEELKNLVNKKLDLILDQMRGDIPAWVDLTTLKKEMLDEVVGLGPLEDFLRDDDVSEIMVIHKDLIYVEKKGKIVETDKRFSSDAALMAIIERIVAPIGKRIDESQPLVDARLKDGSRVNAIIPPLALKGPCLTIRKFGKKNLTIEDLVRFGTLNKPMATFLELCVKGRKNIIISGGTGSGKTTLLNVLSSFIPPNERIVTIEDAAELRLPQKHVVSLESKPPNVEGKGEITIRDLVKNALRMRPDRIIVGECRGGEALDMLQAMNTGHAGSMTTGHANSPDDILRRLETMVLMSGMELPIRAIRDQIASAIDIIVQQQRLSDGSRKITSITEVLGVDDDYNIVTEEVFRFEQAGIDSEGKVIGKHTATGYLPSFLADFKARGIPVPEDLFRV</sequence>
<keyword evidence="6" id="KW-1185">Reference proteome</keyword>